<protein>
    <recommendedName>
        <fullName evidence="1">THUMP-like domain-containing protein</fullName>
    </recommendedName>
</protein>
<feature type="domain" description="THUMP-like" evidence="1">
    <location>
        <begin position="32"/>
        <end position="103"/>
    </location>
</feature>
<reference evidence="2" key="1">
    <citation type="journal article" date="2014" name="Int. J. Syst. Evol. Microbiol.">
        <title>Complete genome sequence of Corynebacterium casei LMG S-19264T (=DSM 44701T), isolated from a smear-ripened cheese.</title>
        <authorList>
            <consortium name="US DOE Joint Genome Institute (JGI-PGF)"/>
            <person name="Walter F."/>
            <person name="Albersmeier A."/>
            <person name="Kalinowski J."/>
            <person name="Ruckert C."/>
        </authorList>
    </citation>
    <scope>NUCLEOTIDE SEQUENCE</scope>
    <source>
        <strain evidence="2">NBRC 112290</strain>
    </source>
</reference>
<dbReference type="EMBL" id="BSUM01000001">
    <property type="protein sequence ID" value="GMA32250.1"/>
    <property type="molecule type" value="Genomic_DNA"/>
</dbReference>
<dbReference type="AlphaFoldDB" id="A0AA37XFH4"/>
<proteinExistence type="predicted"/>
<comment type="caution">
    <text evidence="2">The sequence shown here is derived from an EMBL/GenBank/DDBJ whole genome shotgun (WGS) entry which is preliminary data.</text>
</comment>
<keyword evidence="3" id="KW-1185">Reference proteome</keyword>
<dbReference type="InterPro" id="IPR041497">
    <property type="entry name" value="Thump-like"/>
</dbReference>
<sequence>MARLARDLGGHLLDPSIAYVTAPTLTATPFATPFRVLDDMPFSLKRLRTYLRERDVGTLEIKKRGSALDPARLRTQLAPRGRASATIVLTRIAGAPRVLVVERPSPTAPPKES</sequence>
<organism evidence="2 3">
    <name type="scientific">Litorihabitans aurantiacus</name>
    <dbReference type="NCBI Taxonomy" id="1930061"/>
    <lineage>
        <taxon>Bacteria</taxon>
        <taxon>Bacillati</taxon>
        <taxon>Actinomycetota</taxon>
        <taxon>Actinomycetes</taxon>
        <taxon>Micrococcales</taxon>
        <taxon>Beutenbergiaceae</taxon>
        <taxon>Litorihabitans</taxon>
    </lineage>
</organism>
<accession>A0AA37XFH4</accession>
<evidence type="ECO:0000313" key="3">
    <source>
        <dbReference type="Proteomes" id="UP001157161"/>
    </source>
</evidence>
<name>A0AA37XFH4_9MICO</name>
<dbReference type="Pfam" id="PF18096">
    <property type="entry name" value="Thump_like"/>
    <property type="match status" value="1"/>
</dbReference>
<reference evidence="2" key="2">
    <citation type="submission" date="2023-02" db="EMBL/GenBank/DDBJ databases">
        <authorList>
            <person name="Sun Q."/>
            <person name="Mori K."/>
        </authorList>
    </citation>
    <scope>NUCLEOTIDE SEQUENCE</scope>
    <source>
        <strain evidence="2">NBRC 112290</strain>
    </source>
</reference>
<dbReference type="Proteomes" id="UP001157161">
    <property type="component" value="Unassembled WGS sequence"/>
</dbReference>
<evidence type="ECO:0000313" key="2">
    <source>
        <dbReference type="EMBL" id="GMA32250.1"/>
    </source>
</evidence>
<evidence type="ECO:0000259" key="1">
    <source>
        <dbReference type="Pfam" id="PF18096"/>
    </source>
</evidence>
<gene>
    <name evidence="2" type="ORF">GCM10025875_22420</name>
</gene>